<dbReference type="Pfam" id="PF14365">
    <property type="entry name" value="Neprosin_AP"/>
    <property type="match status" value="1"/>
</dbReference>
<name>A0AA41VSM3_PAPNU</name>
<dbReference type="PROSITE" id="PS52045">
    <property type="entry name" value="NEPROSIN_PEP_CD"/>
    <property type="match status" value="1"/>
</dbReference>
<dbReference type="Gene3D" id="3.90.1320.10">
    <property type="entry name" value="Outer-capsid protein sigma 3, large lobe"/>
    <property type="match status" value="1"/>
</dbReference>
<dbReference type="AlphaFoldDB" id="A0AA41VSM3"/>
<dbReference type="EMBL" id="JAJJMA010285359">
    <property type="protein sequence ID" value="MCL7046749.1"/>
    <property type="molecule type" value="Genomic_DNA"/>
</dbReference>
<reference evidence="4" key="1">
    <citation type="submission" date="2022-03" db="EMBL/GenBank/DDBJ databases">
        <title>A functionally conserved STORR gene fusion in Papaver species that diverged 16.8 million years ago.</title>
        <authorList>
            <person name="Catania T."/>
        </authorList>
    </citation>
    <scope>NUCLEOTIDE SEQUENCE</scope>
    <source>
        <strain evidence="4">S-191538</strain>
    </source>
</reference>
<gene>
    <name evidence="4" type="ORF">MKW94_016808</name>
</gene>
<evidence type="ECO:0000313" key="5">
    <source>
        <dbReference type="Proteomes" id="UP001177140"/>
    </source>
</evidence>
<keyword evidence="2" id="KW-1133">Transmembrane helix</keyword>
<sequence length="402" mass="45203">MASFSGLKIGSFLPLTVGLILAFHVVILVEGRRDIAIGLSEEDELEIDRQLNILNKEPVKTMHTIWGDIYDCIEFHKQPAFDHPLLKNRVIPKKDEITASTRPHNAQMSQTQGCPKGTVPIRRTTKEDLIRAKYLSSSSNDAGVSYRAGIKIQIPDPNTRFYGAKGTTNLWNPKVNDEQWSGAEMDLRASNNTEVVNQIRFGWMVNPRLYGDHVTRTFMYWTDDGGATTGCYDYLCPGFVQVDPKYTPLFYYNQTSIVGGEQIELWSSIYLQQSGDWWLNLLIDDEQYQIGYWPKELFRLLNSGAEFIYWGGRATIDSKQIAPEMASGKQLDDSSNHNGYIAGLKYTDKDKIPWTPEQKIPLKVDCKGKGYDATWDSENAVLTYGGPGGCSIVADSTVGVLK</sequence>
<dbReference type="PANTHER" id="PTHR31589">
    <property type="entry name" value="PROTEIN, PUTATIVE (DUF239)-RELATED-RELATED"/>
    <property type="match status" value="1"/>
</dbReference>
<comment type="caution">
    <text evidence="4">The sequence shown here is derived from an EMBL/GenBank/DDBJ whole genome shotgun (WGS) entry which is preliminary data.</text>
</comment>
<feature type="transmembrane region" description="Helical" evidence="2">
    <location>
        <begin position="12"/>
        <end position="29"/>
    </location>
</feature>
<evidence type="ECO:0000256" key="2">
    <source>
        <dbReference type="SAM" id="Phobius"/>
    </source>
</evidence>
<dbReference type="InterPro" id="IPR053168">
    <property type="entry name" value="Glutamic_endopeptidase"/>
</dbReference>
<evidence type="ECO:0000259" key="3">
    <source>
        <dbReference type="PROSITE" id="PS52045"/>
    </source>
</evidence>
<evidence type="ECO:0000256" key="1">
    <source>
        <dbReference type="SAM" id="MobiDB-lite"/>
    </source>
</evidence>
<organism evidence="4 5">
    <name type="scientific">Papaver nudicaule</name>
    <name type="common">Iceland poppy</name>
    <dbReference type="NCBI Taxonomy" id="74823"/>
    <lineage>
        <taxon>Eukaryota</taxon>
        <taxon>Viridiplantae</taxon>
        <taxon>Streptophyta</taxon>
        <taxon>Embryophyta</taxon>
        <taxon>Tracheophyta</taxon>
        <taxon>Spermatophyta</taxon>
        <taxon>Magnoliopsida</taxon>
        <taxon>Ranunculales</taxon>
        <taxon>Papaveraceae</taxon>
        <taxon>Papaveroideae</taxon>
        <taxon>Papaver</taxon>
    </lineage>
</organism>
<accession>A0AA41VSM3</accession>
<proteinExistence type="predicted"/>
<dbReference type="Pfam" id="PF03080">
    <property type="entry name" value="Neprosin"/>
    <property type="match status" value="1"/>
</dbReference>
<keyword evidence="5" id="KW-1185">Reference proteome</keyword>
<protein>
    <recommendedName>
        <fullName evidence="3">Neprosin PEP catalytic domain-containing protein</fullName>
    </recommendedName>
</protein>
<dbReference type="Proteomes" id="UP001177140">
    <property type="component" value="Unassembled WGS sequence"/>
</dbReference>
<keyword evidence="2" id="KW-0472">Membrane</keyword>
<feature type="compositionally biased region" description="Polar residues" evidence="1">
    <location>
        <begin position="99"/>
        <end position="113"/>
    </location>
</feature>
<evidence type="ECO:0000313" key="4">
    <source>
        <dbReference type="EMBL" id="MCL7046749.1"/>
    </source>
</evidence>
<dbReference type="InterPro" id="IPR025521">
    <property type="entry name" value="Neprosin_propep"/>
</dbReference>
<dbReference type="InterPro" id="IPR004314">
    <property type="entry name" value="Neprosin"/>
</dbReference>
<feature type="domain" description="Neprosin PEP catalytic" evidence="3">
    <location>
        <begin position="134"/>
        <end position="391"/>
    </location>
</feature>
<dbReference type="PANTHER" id="PTHR31589:SF110">
    <property type="entry name" value="PROTEIN, PUTATIVE (DUF239)-RELATED"/>
    <property type="match status" value="1"/>
</dbReference>
<feature type="region of interest" description="Disordered" evidence="1">
    <location>
        <begin position="99"/>
        <end position="119"/>
    </location>
</feature>
<keyword evidence="2" id="KW-0812">Transmembrane</keyword>